<organism evidence="3 4">
    <name type="scientific">[Mycobacterium] kokjensenii</name>
    <dbReference type="NCBI Taxonomy" id="3064287"/>
    <lineage>
        <taxon>Bacteria</taxon>
        <taxon>Bacillati</taxon>
        <taxon>Actinomycetota</taxon>
        <taxon>Actinomycetes</taxon>
        <taxon>Mycobacteriales</taxon>
        <taxon>Mycobacteriaceae</taxon>
        <taxon>Mycolicibacter</taxon>
    </lineage>
</organism>
<reference evidence="3 4" key="1">
    <citation type="submission" date="2023-08" db="EMBL/GenBank/DDBJ databases">
        <authorList>
            <person name="Folkvardsen B D."/>
            <person name="Norman A."/>
        </authorList>
    </citation>
    <scope>NUCLEOTIDE SEQUENCE [LARGE SCALE GENOMIC DNA]</scope>
    <source>
        <strain evidence="3 4">Mu0083</strain>
    </source>
</reference>
<feature type="transmembrane region" description="Helical" evidence="2">
    <location>
        <begin position="130"/>
        <end position="150"/>
    </location>
</feature>
<dbReference type="InterPro" id="IPR021403">
    <property type="entry name" value="DUF3043"/>
</dbReference>
<keyword evidence="2" id="KW-1133">Transmembrane helix</keyword>
<sequence>MKMPGRRKDEAQSAESVVAAVSPDGAESQEFTRSGGTAPKGRPTPKRNASSKRRGPVAPAPMTAAEARARRKALAGPKLSKEERRIAKAQRRERMADHRERMLAGDESALLERDRGPVRRYVRDVVDSRYNLLGMFMPLALGLMFIMMAVPPQAQFYFSPAMMLLMVLMAVDGVLVARKAVRSVDAKFPDNVESRWKLGLYAASRASTLRRMRAPRPQVRRGERLD</sequence>
<evidence type="ECO:0000256" key="2">
    <source>
        <dbReference type="SAM" id="Phobius"/>
    </source>
</evidence>
<keyword evidence="2" id="KW-0472">Membrane</keyword>
<evidence type="ECO:0000313" key="4">
    <source>
        <dbReference type="Proteomes" id="UP001190336"/>
    </source>
</evidence>
<dbReference type="Pfam" id="PF11241">
    <property type="entry name" value="DUF3043"/>
    <property type="match status" value="1"/>
</dbReference>
<feature type="transmembrane region" description="Helical" evidence="2">
    <location>
        <begin position="156"/>
        <end position="177"/>
    </location>
</feature>
<protein>
    <submittedName>
        <fullName evidence="3">DUF3043 domain-containing protein</fullName>
    </submittedName>
</protein>
<dbReference type="RefSeq" id="WP_308476503.1">
    <property type="nucleotide sequence ID" value="NZ_OY726394.1"/>
</dbReference>
<keyword evidence="4" id="KW-1185">Reference proteome</keyword>
<feature type="region of interest" description="Disordered" evidence="1">
    <location>
        <begin position="1"/>
        <end position="85"/>
    </location>
</feature>
<keyword evidence="2" id="KW-0812">Transmembrane</keyword>
<feature type="compositionally biased region" description="Low complexity" evidence="1">
    <location>
        <begin position="56"/>
        <end position="66"/>
    </location>
</feature>
<feature type="compositionally biased region" description="Basic and acidic residues" evidence="1">
    <location>
        <begin position="1"/>
        <end position="11"/>
    </location>
</feature>
<gene>
    <name evidence="3" type="ORF">MU0083_001526</name>
</gene>
<accession>A0ABN9MXL0</accession>
<dbReference type="Proteomes" id="UP001190336">
    <property type="component" value="Chromosome"/>
</dbReference>
<feature type="compositionally biased region" description="Low complexity" evidence="1">
    <location>
        <begin position="13"/>
        <end position="22"/>
    </location>
</feature>
<dbReference type="EMBL" id="OY726394">
    <property type="protein sequence ID" value="CAJ1496856.1"/>
    <property type="molecule type" value="Genomic_DNA"/>
</dbReference>
<proteinExistence type="predicted"/>
<evidence type="ECO:0000256" key="1">
    <source>
        <dbReference type="SAM" id="MobiDB-lite"/>
    </source>
</evidence>
<name>A0ABN9MXL0_9MYCO</name>
<evidence type="ECO:0000313" key="3">
    <source>
        <dbReference type="EMBL" id="CAJ1496856.1"/>
    </source>
</evidence>
<feature type="compositionally biased region" description="Basic residues" evidence="1">
    <location>
        <begin position="43"/>
        <end position="55"/>
    </location>
</feature>